<feature type="repeat" description="WD" evidence="3">
    <location>
        <begin position="675"/>
        <end position="707"/>
    </location>
</feature>
<protein>
    <recommendedName>
        <fullName evidence="7">WD40 repeat-like protein</fullName>
    </recommendedName>
</protein>
<feature type="non-terminal residue" evidence="5">
    <location>
        <position position="1175"/>
    </location>
</feature>
<dbReference type="PANTHER" id="PTHR22847">
    <property type="entry name" value="WD40 REPEAT PROTEIN"/>
    <property type="match status" value="1"/>
</dbReference>
<dbReference type="Proteomes" id="UP000738359">
    <property type="component" value="Unassembled WGS sequence"/>
</dbReference>
<evidence type="ECO:0000256" key="1">
    <source>
        <dbReference type="ARBA" id="ARBA00022574"/>
    </source>
</evidence>
<dbReference type="PRINTS" id="PR00320">
    <property type="entry name" value="GPROTEINBRPT"/>
</dbReference>
<evidence type="ECO:0000256" key="4">
    <source>
        <dbReference type="SAM" id="MobiDB-lite"/>
    </source>
</evidence>
<evidence type="ECO:0008006" key="7">
    <source>
        <dbReference type="Google" id="ProtNLM"/>
    </source>
</evidence>
<feature type="repeat" description="WD" evidence="3">
    <location>
        <begin position="440"/>
        <end position="481"/>
    </location>
</feature>
<dbReference type="CDD" id="cd00200">
    <property type="entry name" value="WD40"/>
    <property type="match status" value="1"/>
</dbReference>
<dbReference type="SMART" id="SM00320">
    <property type="entry name" value="WD40"/>
    <property type="match status" value="14"/>
</dbReference>
<evidence type="ECO:0000256" key="2">
    <source>
        <dbReference type="ARBA" id="ARBA00022737"/>
    </source>
</evidence>
<sequence>LKINLHAANNLSQEGKPDIKMIISCRSTYLGHDYRNQFQPRSDRYIRNATSLYTEAVIVPFSVSQIAEYVYQFVRDPEVHNLMGIRRIWSTEDYMTKLQSIPTLMDLVKNPFLLSLALRALPLVVEDGADLSKAKVTRLTLYDAFTDQWLENNKCRLETMTLSTEARQALNDLLDDGFALSAIQFLKELAAAIFKEQNGNPVVQYTSRSDKETWKYEFFGGKPDTVLLRESSPLSRTGTQHRFMHRSLLEYFYARHIYEAYQTDLVSDVSRDLVVHTLNQRTLVKEPSVVQFLAEYVQDDCVFKQGLYQILEKSKTDADVSQAAANAITILVQAGVRFSGQDLRGIRVPGSNLSFGVFDSAELQGADLQDACLQGAWFRQADLSGARLHGAWFGEWPALSDEKMVGAFAYSPDGSTFLASTERGSIQVYNTSTWSVSDPLEGHVQPVRHIKFSPNGSTVATGGDDNTVILWDLRTSRCLHAMEGHEGVISWLAFAPCGKQLASCSKDNKVRLWVVQTGALEHVIRVPDEYAEQDWDEDMYYDPDNYPWQDEIGLSGVTYSPNGLVLATCIPHQSLRLWSVETKECLRVLKDDSQAVNGMAFSIDGKRISSSGFSGSIVTWDTASGDRLTIWEPEVFGRIWSMTYSPNGQQLACAGDDGMISLLYPEAGPSGHRSLRGHVRNVYDIVYSSDGSRIATAGEDKTIRLWDAHNGTPGPVLKGHSEAVERITFSPNGSQIASGGGRDKIIRLWDVQPSIMLHRQYQFTSRHIRAVRKVLFLPGGRYTASQSEDTVCIWDRYTGKLCHPLDTPEDTMTLEDISPCGLEVATVVADSRSQDYCLQLWNTQTGVSEMTLPIEEFLCQVAYSPDGLRMAFAYSLGEGYVRIWNRRTAQFEKSLSASDDDGDLIKLLFSPNQGCQLAVARIGMISLWDMATYRPQPHRLKVPSVHTIMTYSQDGTVLWTCSTGAGIIHSWDTARGSCITTITIGSVIPKAFSRDGSRLIALIQMEGHSKVAAYSVMSGGLLWMLGDATAETLVDLSVDGKMLATCFDDNIVRVWDLSSGCQVAEIMKLDGDTKVSALCWDKTASPTSTTHTQEGGKGREEGGLELIVGRTDGDIGVWKLLRTEGSEHGSSSSSSVNKSSAKKTETKVKTLQENSTLRRLRYKTPRVSAKPTLDY</sequence>
<feature type="repeat" description="WD" evidence="3">
    <location>
        <begin position="482"/>
        <end position="523"/>
    </location>
</feature>
<feature type="compositionally biased region" description="Low complexity" evidence="4">
    <location>
        <begin position="1128"/>
        <end position="1139"/>
    </location>
</feature>
<dbReference type="PROSITE" id="PS00678">
    <property type="entry name" value="WD_REPEATS_1"/>
    <property type="match status" value="3"/>
</dbReference>
<reference evidence="5" key="1">
    <citation type="journal article" date="2020" name="Fungal Divers.">
        <title>Resolving the Mortierellaceae phylogeny through synthesis of multi-gene phylogenetics and phylogenomics.</title>
        <authorList>
            <person name="Vandepol N."/>
            <person name="Liber J."/>
            <person name="Desiro A."/>
            <person name="Na H."/>
            <person name="Kennedy M."/>
            <person name="Barry K."/>
            <person name="Grigoriev I.V."/>
            <person name="Miller A.N."/>
            <person name="O'Donnell K."/>
            <person name="Stajich J.E."/>
            <person name="Bonito G."/>
        </authorList>
    </citation>
    <scope>NUCLEOTIDE SEQUENCE</scope>
    <source>
        <strain evidence="5">CK1249</strain>
    </source>
</reference>
<dbReference type="InterPro" id="IPR036322">
    <property type="entry name" value="WD40_repeat_dom_sf"/>
</dbReference>
<evidence type="ECO:0000256" key="3">
    <source>
        <dbReference type="PROSITE-ProRule" id="PRU00221"/>
    </source>
</evidence>
<dbReference type="Gene3D" id="2.160.20.80">
    <property type="entry name" value="E3 ubiquitin-protein ligase SopA"/>
    <property type="match status" value="1"/>
</dbReference>
<dbReference type="InterPro" id="IPR001646">
    <property type="entry name" value="5peptide_repeat"/>
</dbReference>
<dbReference type="SUPFAM" id="SSF82171">
    <property type="entry name" value="DPP6 N-terminal domain-like"/>
    <property type="match status" value="1"/>
</dbReference>
<organism evidence="5 6">
    <name type="scientific">Mortierella alpina</name>
    <name type="common">Oleaginous fungus</name>
    <name type="synonym">Mortierella renispora</name>
    <dbReference type="NCBI Taxonomy" id="64518"/>
    <lineage>
        <taxon>Eukaryota</taxon>
        <taxon>Fungi</taxon>
        <taxon>Fungi incertae sedis</taxon>
        <taxon>Mucoromycota</taxon>
        <taxon>Mortierellomycotina</taxon>
        <taxon>Mortierellomycetes</taxon>
        <taxon>Mortierellales</taxon>
        <taxon>Mortierellaceae</taxon>
        <taxon>Mortierella</taxon>
    </lineage>
</organism>
<dbReference type="OrthoDB" id="538223at2759"/>
<feature type="repeat" description="WD" evidence="3">
    <location>
        <begin position="1024"/>
        <end position="1065"/>
    </location>
</feature>
<dbReference type="InterPro" id="IPR015943">
    <property type="entry name" value="WD40/YVTN_repeat-like_dom_sf"/>
</dbReference>
<comment type="caution">
    <text evidence="5">The sequence shown here is derived from an EMBL/GenBank/DDBJ whole genome shotgun (WGS) entry which is preliminary data.</text>
</comment>
<accession>A0A9P6LY53</accession>
<dbReference type="InterPro" id="IPR001680">
    <property type="entry name" value="WD40_rpt"/>
</dbReference>
<evidence type="ECO:0000313" key="6">
    <source>
        <dbReference type="Proteomes" id="UP000738359"/>
    </source>
</evidence>
<dbReference type="Pfam" id="PF00805">
    <property type="entry name" value="Pentapeptide"/>
    <property type="match status" value="1"/>
</dbReference>
<dbReference type="PROSITE" id="PS50294">
    <property type="entry name" value="WD_REPEATS_REGION"/>
    <property type="match status" value="4"/>
</dbReference>
<proteinExistence type="predicted"/>
<dbReference type="PROSITE" id="PS50082">
    <property type="entry name" value="WD_REPEATS_2"/>
    <property type="match status" value="6"/>
</dbReference>
<dbReference type="GO" id="GO:1990234">
    <property type="term" value="C:transferase complex"/>
    <property type="evidence" value="ECO:0007669"/>
    <property type="project" value="UniProtKB-ARBA"/>
</dbReference>
<keyword evidence="6" id="KW-1185">Reference proteome</keyword>
<feature type="repeat" description="WD" evidence="3">
    <location>
        <begin position="589"/>
        <end position="630"/>
    </location>
</feature>
<dbReference type="AlphaFoldDB" id="A0A9P6LY53"/>
<dbReference type="SUPFAM" id="SSF141571">
    <property type="entry name" value="Pentapeptide repeat-like"/>
    <property type="match status" value="1"/>
</dbReference>
<keyword evidence="2" id="KW-0677">Repeat</keyword>
<dbReference type="InterPro" id="IPR020472">
    <property type="entry name" value="WD40_PAC1"/>
</dbReference>
<dbReference type="Gene3D" id="2.130.10.10">
    <property type="entry name" value="YVTN repeat-like/Quinoprotein amine dehydrogenase"/>
    <property type="match status" value="5"/>
</dbReference>
<feature type="repeat" description="WD" evidence="3">
    <location>
        <begin position="717"/>
        <end position="759"/>
    </location>
</feature>
<dbReference type="InterPro" id="IPR019775">
    <property type="entry name" value="WD40_repeat_CS"/>
</dbReference>
<dbReference type="PANTHER" id="PTHR22847:SF637">
    <property type="entry name" value="WD REPEAT DOMAIN 5B"/>
    <property type="match status" value="1"/>
</dbReference>
<name>A0A9P6LY53_MORAP</name>
<dbReference type="Pfam" id="PF00400">
    <property type="entry name" value="WD40"/>
    <property type="match status" value="7"/>
</dbReference>
<evidence type="ECO:0000313" key="5">
    <source>
        <dbReference type="EMBL" id="KAF9951729.1"/>
    </source>
</evidence>
<dbReference type="SUPFAM" id="SSF50978">
    <property type="entry name" value="WD40 repeat-like"/>
    <property type="match status" value="2"/>
</dbReference>
<gene>
    <name evidence="5" type="ORF">BGZ70_000882</name>
</gene>
<keyword evidence="1 3" id="KW-0853">WD repeat</keyword>
<feature type="region of interest" description="Disordered" evidence="4">
    <location>
        <begin position="1125"/>
        <end position="1175"/>
    </location>
</feature>
<dbReference type="EMBL" id="JAAAHY010001182">
    <property type="protein sequence ID" value="KAF9951729.1"/>
    <property type="molecule type" value="Genomic_DNA"/>
</dbReference>